<evidence type="ECO:0000313" key="2">
    <source>
        <dbReference type="EMBL" id="MBB6133230.1"/>
    </source>
</evidence>
<name>A0A7W9WYL6_9BURK</name>
<sequence>MDTKHHKIGYVARLLVGGFGAVLLVLFAFSAYTSWTVNAKYFHDYGWPRIGWGNMLWLMAASYFLLVGCIGKWRLVHR</sequence>
<evidence type="ECO:0000313" key="3">
    <source>
        <dbReference type="Proteomes" id="UP000540787"/>
    </source>
</evidence>
<keyword evidence="1" id="KW-0472">Membrane</keyword>
<keyword evidence="1" id="KW-1133">Transmembrane helix</keyword>
<dbReference type="Proteomes" id="UP000540787">
    <property type="component" value="Unassembled WGS sequence"/>
</dbReference>
<gene>
    <name evidence="2" type="ORF">HD842_001341</name>
</gene>
<dbReference type="EMBL" id="JACHBX010000001">
    <property type="protein sequence ID" value="MBB6133230.1"/>
    <property type="molecule type" value="Genomic_DNA"/>
</dbReference>
<proteinExistence type="predicted"/>
<dbReference type="AlphaFoldDB" id="A0A7W9WYL6"/>
<organism evidence="2 3">
    <name type="scientific">Massilia aurea</name>
    <dbReference type="NCBI Taxonomy" id="373040"/>
    <lineage>
        <taxon>Bacteria</taxon>
        <taxon>Pseudomonadati</taxon>
        <taxon>Pseudomonadota</taxon>
        <taxon>Betaproteobacteria</taxon>
        <taxon>Burkholderiales</taxon>
        <taxon>Oxalobacteraceae</taxon>
        <taxon>Telluria group</taxon>
        <taxon>Massilia</taxon>
    </lineage>
</organism>
<protein>
    <submittedName>
        <fullName evidence="2">Uncharacterized protein</fullName>
    </submittedName>
</protein>
<reference evidence="2 3" key="1">
    <citation type="submission" date="2020-08" db="EMBL/GenBank/DDBJ databases">
        <title>The Agave Microbiome: Exploring the role of microbial communities in plant adaptations to desert environments.</title>
        <authorList>
            <person name="Partida-Martinez L.P."/>
        </authorList>
    </citation>
    <scope>NUCLEOTIDE SEQUENCE [LARGE SCALE GENOMIC DNA]</scope>
    <source>
        <strain evidence="2 3">AT3.2</strain>
    </source>
</reference>
<feature type="transmembrane region" description="Helical" evidence="1">
    <location>
        <begin position="55"/>
        <end position="75"/>
    </location>
</feature>
<dbReference type="RefSeq" id="WP_183552516.1">
    <property type="nucleotide sequence ID" value="NZ_JACHBX010000001.1"/>
</dbReference>
<accession>A0A7W9WYL6</accession>
<feature type="transmembrane region" description="Helical" evidence="1">
    <location>
        <begin position="12"/>
        <end position="35"/>
    </location>
</feature>
<keyword evidence="3" id="KW-1185">Reference proteome</keyword>
<evidence type="ECO:0000256" key="1">
    <source>
        <dbReference type="SAM" id="Phobius"/>
    </source>
</evidence>
<comment type="caution">
    <text evidence="2">The sequence shown here is derived from an EMBL/GenBank/DDBJ whole genome shotgun (WGS) entry which is preliminary data.</text>
</comment>
<keyword evidence="1" id="KW-0812">Transmembrane</keyword>